<evidence type="ECO:0000259" key="2">
    <source>
        <dbReference type="PROSITE" id="PS50011"/>
    </source>
</evidence>
<dbReference type="InterPro" id="IPR050235">
    <property type="entry name" value="CK1_Ser-Thr_kinase"/>
</dbReference>
<dbReference type="SUPFAM" id="SSF56112">
    <property type="entry name" value="Protein kinase-like (PK-like)"/>
    <property type="match status" value="1"/>
</dbReference>
<feature type="domain" description="Protein kinase" evidence="2">
    <location>
        <begin position="24"/>
        <end position="300"/>
    </location>
</feature>
<dbReference type="InterPro" id="IPR011009">
    <property type="entry name" value="Kinase-like_dom_sf"/>
</dbReference>
<keyword evidence="4" id="KW-1185">Reference proteome</keyword>
<feature type="compositionally biased region" description="Basic and acidic residues" evidence="1">
    <location>
        <begin position="535"/>
        <end position="544"/>
    </location>
</feature>
<dbReference type="Proteomes" id="UP000614601">
    <property type="component" value="Unassembled WGS sequence"/>
</dbReference>
<dbReference type="PANTHER" id="PTHR11909">
    <property type="entry name" value="CASEIN KINASE-RELATED"/>
    <property type="match status" value="1"/>
</dbReference>
<accession>A0A811KCK6</accession>
<gene>
    <name evidence="3" type="ORF">BOKJ2_LOCUS4416</name>
</gene>
<evidence type="ECO:0000256" key="1">
    <source>
        <dbReference type="SAM" id="MobiDB-lite"/>
    </source>
</evidence>
<dbReference type="GO" id="GO:0004672">
    <property type="term" value="F:protein kinase activity"/>
    <property type="evidence" value="ECO:0007669"/>
    <property type="project" value="InterPro"/>
</dbReference>
<protein>
    <recommendedName>
        <fullName evidence="2">Protein kinase domain-containing protein</fullName>
    </recommendedName>
</protein>
<feature type="region of interest" description="Disordered" evidence="1">
    <location>
        <begin position="517"/>
        <end position="562"/>
    </location>
</feature>
<dbReference type="OrthoDB" id="5825922at2759"/>
<dbReference type="EMBL" id="CAJFDH010000002">
    <property type="protein sequence ID" value="CAD5212615.1"/>
    <property type="molecule type" value="Genomic_DNA"/>
</dbReference>
<evidence type="ECO:0000313" key="4">
    <source>
        <dbReference type="Proteomes" id="UP000614601"/>
    </source>
</evidence>
<dbReference type="Proteomes" id="UP000783686">
    <property type="component" value="Unassembled WGS sequence"/>
</dbReference>
<dbReference type="InterPro" id="IPR000719">
    <property type="entry name" value="Prot_kinase_dom"/>
</dbReference>
<dbReference type="AlphaFoldDB" id="A0A811KCK6"/>
<evidence type="ECO:0000313" key="3">
    <source>
        <dbReference type="EMBL" id="CAD5212615.1"/>
    </source>
</evidence>
<comment type="caution">
    <text evidence="3">The sequence shown here is derived from an EMBL/GenBank/DDBJ whole genome shotgun (WGS) entry which is preliminary data.</text>
</comment>
<organism evidence="3 4">
    <name type="scientific">Bursaphelenchus okinawaensis</name>
    <dbReference type="NCBI Taxonomy" id="465554"/>
    <lineage>
        <taxon>Eukaryota</taxon>
        <taxon>Metazoa</taxon>
        <taxon>Ecdysozoa</taxon>
        <taxon>Nematoda</taxon>
        <taxon>Chromadorea</taxon>
        <taxon>Rhabditida</taxon>
        <taxon>Tylenchina</taxon>
        <taxon>Tylenchomorpha</taxon>
        <taxon>Aphelenchoidea</taxon>
        <taxon>Aphelenchoididae</taxon>
        <taxon>Bursaphelenchus</taxon>
    </lineage>
</organism>
<dbReference type="EMBL" id="CAJFCW020000002">
    <property type="protein sequence ID" value="CAG9096920.1"/>
    <property type="molecule type" value="Genomic_DNA"/>
</dbReference>
<sequence length="562" mass="64146">MYKLFQEAVPVQGTVIPNQQKIGNKLFKEGGKGNIQYTIIAIINNTSQHFLYLCDCSENKPRCVVKSYKRSGTLDRSIFREMFVWAYLKRFGKFERLCPPITSPNDHSLSFPVLGPSLGNLRKTFGPLTVEATLRVGMEMLHAIHELHETGLVHRNITPEHFCLHSHNAPGHLFGKMVLIDLTSALPYCSTVPFNEVIPNLPPATNGVFSPAARDDFYKYGRNDDLISWIFMMLYLRHPTDLPWEPKEQRHLKRLYWTDISKMLYVFGPIAGPFMYQIVMHIKMLNNSQAPRYLRIYKWLKEAVTALTDGKFSKHYVKSGVQEELNCAVWNLGQPCAFSYYQQVIESELEYDKLAEMFKEEFQASPEAVEQFNKAQELSVEARAAFKRTYGKWKRYQPMCLEFGVPLCKFTEGLKGKKMKTARDNAKEKTVDDETAECTTMTIDMQNVPAHMRPEVVKEVKDVATTSQKNYKTKLPAVSVNYSAQADKISPINGANRNERTMFTLIPKYPGQVTSAREKNEELVPANVGIPSLGSKEEDKEGKSPKTPKTKLPGKTRRRKGT</sequence>
<feature type="compositionally biased region" description="Basic residues" evidence="1">
    <location>
        <begin position="546"/>
        <end position="562"/>
    </location>
</feature>
<dbReference type="GO" id="GO:0005524">
    <property type="term" value="F:ATP binding"/>
    <property type="evidence" value="ECO:0007669"/>
    <property type="project" value="InterPro"/>
</dbReference>
<dbReference type="Gene3D" id="1.10.510.10">
    <property type="entry name" value="Transferase(Phosphotransferase) domain 1"/>
    <property type="match status" value="1"/>
</dbReference>
<reference evidence="3" key="1">
    <citation type="submission" date="2020-09" db="EMBL/GenBank/DDBJ databases">
        <authorList>
            <person name="Kikuchi T."/>
        </authorList>
    </citation>
    <scope>NUCLEOTIDE SEQUENCE</scope>
    <source>
        <strain evidence="3">SH1</strain>
    </source>
</reference>
<proteinExistence type="predicted"/>
<dbReference type="PROSITE" id="PS50011">
    <property type="entry name" value="PROTEIN_KINASE_DOM"/>
    <property type="match status" value="1"/>
</dbReference>
<name>A0A811KCK6_9BILA</name>